<sequence length="105" mass="11929">MAKQKKQAAEQRTEMTGMERLVLRVSSMINHPIAQTQRWVTIHQLDTDSDLNWEEVMSMIAETPGIEMTFSDDGNVTLQWEADEEQTSTLAMEGVEVEEEVAAPF</sequence>
<name>A0A2S3WQ78_PSEPU</name>
<dbReference type="EMBL" id="MING01000083">
    <property type="protein sequence ID" value="POG03499.1"/>
    <property type="molecule type" value="Genomic_DNA"/>
</dbReference>
<reference evidence="1 2" key="1">
    <citation type="submission" date="2016-08" db="EMBL/GenBank/DDBJ databases">
        <authorList>
            <person name="Seilhamer J.J."/>
        </authorList>
    </citation>
    <scope>NUCLEOTIDE SEQUENCE [LARGE SCALE GENOMIC DNA]</scope>
    <source>
        <strain evidence="1 2">KH-18-2</strain>
    </source>
</reference>
<dbReference type="Proteomes" id="UP000237378">
    <property type="component" value="Unassembled WGS sequence"/>
</dbReference>
<evidence type="ECO:0008006" key="3">
    <source>
        <dbReference type="Google" id="ProtNLM"/>
    </source>
</evidence>
<accession>A0A2S3WQ78</accession>
<dbReference type="InterPro" id="IPR012449">
    <property type="entry name" value="Phage_F116_Orf28"/>
</dbReference>
<protein>
    <recommendedName>
        <fullName evidence="3">DUF1654 domain-containing protein</fullName>
    </recommendedName>
</protein>
<dbReference type="Pfam" id="PF07867">
    <property type="entry name" value="DUF1654"/>
    <property type="match status" value="1"/>
</dbReference>
<organism evidence="1 2">
    <name type="scientific">Pseudomonas putida</name>
    <name type="common">Arthrobacter siderocapsulatus</name>
    <dbReference type="NCBI Taxonomy" id="303"/>
    <lineage>
        <taxon>Bacteria</taxon>
        <taxon>Pseudomonadati</taxon>
        <taxon>Pseudomonadota</taxon>
        <taxon>Gammaproteobacteria</taxon>
        <taxon>Pseudomonadales</taxon>
        <taxon>Pseudomonadaceae</taxon>
        <taxon>Pseudomonas</taxon>
    </lineage>
</organism>
<dbReference type="AlphaFoldDB" id="A0A2S3WQ78"/>
<dbReference type="RefSeq" id="WP_103469972.1">
    <property type="nucleotide sequence ID" value="NZ_MING01000083.1"/>
</dbReference>
<gene>
    <name evidence="1" type="ORF">BGP82_19705</name>
</gene>
<comment type="caution">
    <text evidence="1">The sequence shown here is derived from an EMBL/GenBank/DDBJ whole genome shotgun (WGS) entry which is preliminary data.</text>
</comment>
<evidence type="ECO:0000313" key="2">
    <source>
        <dbReference type="Proteomes" id="UP000237378"/>
    </source>
</evidence>
<proteinExistence type="predicted"/>
<reference evidence="1 2" key="2">
    <citation type="submission" date="2018-03" db="EMBL/GenBank/DDBJ databases">
        <title>Draft genome of Pseudomonas putida strain KH-18-2.</title>
        <authorList>
            <person name="Yoshizawa S."/>
            <person name="Khan N.H."/>
            <person name="Nishimura M."/>
            <person name="Chiura H.X."/>
            <person name="Ogura Y."/>
            <person name="Hayashi T."/>
            <person name="Kogure K."/>
        </authorList>
    </citation>
    <scope>NUCLEOTIDE SEQUENCE [LARGE SCALE GENOMIC DNA]</scope>
    <source>
        <strain evidence="1 2">KH-18-2</strain>
    </source>
</reference>
<evidence type="ECO:0000313" key="1">
    <source>
        <dbReference type="EMBL" id="POG03499.1"/>
    </source>
</evidence>